<evidence type="ECO:0000256" key="6">
    <source>
        <dbReference type="RuleBase" id="RU000682"/>
    </source>
</evidence>
<dbReference type="Gene3D" id="1.10.10.60">
    <property type="entry name" value="Homeodomain-like"/>
    <property type="match status" value="1"/>
</dbReference>
<dbReference type="InterPro" id="IPR009057">
    <property type="entry name" value="Homeodomain-like_sf"/>
</dbReference>
<feature type="DNA-binding region" description="Homeobox" evidence="5">
    <location>
        <begin position="11"/>
        <end position="70"/>
    </location>
</feature>
<dbReference type="Pfam" id="PF00046">
    <property type="entry name" value="Homeodomain"/>
    <property type="match status" value="1"/>
</dbReference>
<name>A0A9P0DRJ8_PHACE</name>
<dbReference type="PANTHER" id="PTHR34153:SF2">
    <property type="entry name" value="SI:CH211-262H13.3-RELATED"/>
    <property type="match status" value="1"/>
</dbReference>
<dbReference type="GO" id="GO:0003677">
    <property type="term" value="F:DNA binding"/>
    <property type="evidence" value="ECO:0007669"/>
    <property type="project" value="UniProtKB-UniRule"/>
</dbReference>
<dbReference type="InterPro" id="IPR001356">
    <property type="entry name" value="HD"/>
</dbReference>
<dbReference type="SMART" id="SM00389">
    <property type="entry name" value="HOX"/>
    <property type="match status" value="1"/>
</dbReference>
<dbReference type="InterPro" id="IPR032071">
    <property type="entry name" value="DUF4806"/>
</dbReference>
<proteinExistence type="predicted"/>
<gene>
    <name evidence="8" type="ORF">PHAECO_LOCUS6731</name>
</gene>
<dbReference type="PANTHER" id="PTHR34153">
    <property type="entry name" value="SI:CH211-262H13.3-RELATED-RELATED"/>
    <property type="match status" value="1"/>
</dbReference>
<dbReference type="GO" id="GO:0000981">
    <property type="term" value="F:DNA-binding transcription factor activity, RNA polymerase II-specific"/>
    <property type="evidence" value="ECO:0007669"/>
    <property type="project" value="InterPro"/>
</dbReference>
<reference evidence="8" key="1">
    <citation type="submission" date="2022-01" db="EMBL/GenBank/DDBJ databases">
        <authorList>
            <person name="King R."/>
        </authorList>
    </citation>
    <scope>NUCLEOTIDE SEQUENCE</scope>
</reference>
<evidence type="ECO:0000259" key="7">
    <source>
        <dbReference type="PROSITE" id="PS50071"/>
    </source>
</evidence>
<keyword evidence="2 5" id="KW-0238">DNA-binding</keyword>
<dbReference type="EMBL" id="OU896708">
    <property type="protein sequence ID" value="CAH1155414.1"/>
    <property type="molecule type" value="Genomic_DNA"/>
</dbReference>
<evidence type="ECO:0000256" key="2">
    <source>
        <dbReference type="ARBA" id="ARBA00023125"/>
    </source>
</evidence>
<dbReference type="GO" id="GO:0005634">
    <property type="term" value="C:nucleus"/>
    <property type="evidence" value="ECO:0007669"/>
    <property type="project" value="UniProtKB-SubCell"/>
</dbReference>
<evidence type="ECO:0000256" key="5">
    <source>
        <dbReference type="PROSITE-ProRule" id="PRU00108"/>
    </source>
</evidence>
<dbReference type="PROSITE" id="PS50071">
    <property type="entry name" value="HOMEOBOX_2"/>
    <property type="match status" value="1"/>
</dbReference>
<evidence type="ECO:0000256" key="3">
    <source>
        <dbReference type="ARBA" id="ARBA00023155"/>
    </source>
</evidence>
<dbReference type="SUPFAM" id="SSF46689">
    <property type="entry name" value="Homeodomain-like"/>
    <property type="match status" value="1"/>
</dbReference>
<dbReference type="OrthoDB" id="1739814at2759"/>
<evidence type="ECO:0000313" key="8">
    <source>
        <dbReference type="EMBL" id="CAH1155414.1"/>
    </source>
</evidence>
<keyword evidence="3 5" id="KW-0371">Homeobox</keyword>
<accession>A0A9P0DRJ8</accession>
<protein>
    <recommendedName>
        <fullName evidence="7">Homeobox domain-containing protein</fullName>
    </recommendedName>
</protein>
<evidence type="ECO:0000313" key="9">
    <source>
        <dbReference type="Proteomes" id="UP001153737"/>
    </source>
</evidence>
<organism evidence="8 9">
    <name type="scientific">Phaedon cochleariae</name>
    <name type="common">Mustard beetle</name>
    <dbReference type="NCBI Taxonomy" id="80249"/>
    <lineage>
        <taxon>Eukaryota</taxon>
        <taxon>Metazoa</taxon>
        <taxon>Ecdysozoa</taxon>
        <taxon>Arthropoda</taxon>
        <taxon>Hexapoda</taxon>
        <taxon>Insecta</taxon>
        <taxon>Pterygota</taxon>
        <taxon>Neoptera</taxon>
        <taxon>Endopterygota</taxon>
        <taxon>Coleoptera</taxon>
        <taxon>Polyphaga</taxon>
        <taxon>Cucujiformia</taxon>
        <taxon>Chrysomeloidea</taxon>
        <taxon>Chrysomelidae</taxon>
        <taxon>Chrysomelinae</taxon>
        <taxon>Chrysomelini</taxon>
        <taxon>Phaedon</taxon>
    </lineage>
</organism>
<keyword evidence="9" id="KW-1185">Reference proteome</keyword>
<dbReference type="Proteomes" id="UP001153737">
    <property type="component" value="Chromosome 2"/>
</dbReference>
<dbReference type="PROSITE" id="PS00027">
    <property type="entry name" value="HOMEOBOX_1"/>
    <property type="match status" value="1"/>
</dbReference>
<feature type="domain" description="Homeobox" evidence="7">
    <location>
        <begin position="9"/>
        <end position="69"/>
    </location>
</feature>
<comment type="subcellular location">
    <subcellularLocation>
        <location evidence="1 5 6">Nucleus</location>
    </subcellularLocation>
</comment>
<reference evidence="8" key="2">
    <citation type="submission" date="2022-10" db="EMBL/GenBank/DDBJ databases">
        <authorList>
            <consortium name="ENA_rothamsted_submissions"/>
            <consortium name="culmorum"/>
            <person name="King R."/>
        </authorList>
    </citation>
    <scope>NUCLEOTIDE SEQUENCE</scope>
</reference>
<evidence type="ECO:0000256" key="4">
    <source>
        <dbReference type="ARBA" id="ARBA00023242"/>
    </source>
</evidence>
<keyword evidence="4 5" id="KW-0539">Nucleus</keyword>
<dbReference type="CDD" id="cd00086">
    <property type="entry name" value="homeodomain"/>
    <property type="match status" value="1"/>
</dbReference>
<evidence type="ECO:0000256" key="1">
    <source>
        <dbReference type="ARBA" id="ARBA00004123"/>
    </source>
</evidence>
<dbReference type="Pfam" id="PF16064">
    <property type="entry name" value="DUF4806"/>
    <property type="match status" value="1"/>
</dbReference>
<dbReference type="InterPro" id="IPR017970">
    <property type="entry name" value="Homeobox_CS"/>
</dbReference>
<sequence>MTHHIEDNNSIQRNRTCISRAQTNILQQSFEENPFGNKRMKVVLATLTGLPIKVINKWFQNRRREKRCKEKKRGHLKLKNHNCCKSFDMAIRLIAEINRNVKNLRKSIGNVQGSNMSGLSSEEIDVITGKIPCQSIEELVVLENLIETDTNARDLLIYILHSVGGLSGKDFTQRIMRRLLTNDLALLCSWTGAKKNFELQKLRLMECTYSAIIKQIQISRKEFEIYVKDWLRHAKQRKEREDLKRNK</sequence>
<dbReference type="AlphaFoldDB" id="A0A9P0DRJ8"/>